<reference evidence="2 3" key="1">
    <citation type="submission" date="2018-07" db="EMBL/GenBank/DDBJ databases">
        <title>Genomic Encyclopedia of Type Strains, Phase IV (KMG-IV): sequencing the most valuable type-strain genomes for metagenomic binning, comparative biology and taxonomic classification.</title>
        <authorList>
            <person name="Goeker M."/>
        </authorList>
    </citation>
    <scope>NUCLEOTIDE SEQUENCE [LARGE SCALE GENOMIC DNA]</scope>
    <source>
        <strain evidence="2 3">DSM 4134</strain>
    </source>
</reference>
<name>A0A3D9L6V8_MARFU</name>
<evidence type="ECO:0000313" key="3">
    <source>
        <dbReference type="Proteomes" id="UP000256779"/>
    </source>
</evidence>
<dbReference type="PROSITE" id="PS51257">
    <property type="entry name" value="PROKAR_LIPOPROTEIN"/>
    <property type="match status" value="1"/>
</dbReference>
<proteinExistence type="predicted"/>
<dbReference type="OrthoDB" id="982072at2"/>
<feature type="signal peptide" evidence="1">
    <location>
        <begin position="1"/>
        <end position="24"/>
    </location>
</feature>
<feature type="chain" id="PRO_5017683872" description="Lipocalin-like protein" evidence="1">
    <location>
        <begin position="25"/>
        <end position="140"/>
    </location>
</feature>
<comment type="caution">
    <text evidence="2">The sequence shown here is derived from an EMBL/GenBank/DDBJ whole genome shotgun (WGS) entry which is preliminary data.</text>
</comment>
<protein>
    <recommendedName>
        <fullName evidence="4">Lipocalin-like protein</fullName>
    </recommendedName>
</protein>
<sequence length="140" mass="15518">MKSILNYLIIAGMAVFAISCAEVADPSPTNMSYGDWEVEEVYVNGQADPNGYSGSTFERLTLERDGSFILVDNNELIFVGNWVATETSLTLTSDDGSVFDYQIVYQTYEKLHLLQTISSPTAGEITIRYLMNKDGNATTY</sequence>
<dbReference type="EMBL" id="QREG01000004">
    <property type="protein sequence ID" value="REE01214.1"/>
    <property type="molecule type" value="Genomic_DNA"/>
</dbReference>
<gene>
    <name evidence="2" type="ORF">C7460_104234</name>
</gene>
<evidence type="ECO:0000256" key="1">
    <source>
        <dbReference type="SAM" id="SignalP"/>
    </source>
</evidence>
<keyword evidence="3" id="KW-1185">Reference proteome</keyword>
<organism evidence="2 3">
    <name type="scientific">Marinoscillum furvescens DSM 4134</name>
    <dbReference type="NCBI Taxonomy" id="1122208"/>
    <lineage>
        <taxon>Bacteria</taxon>
        <taxon>Pseudomonadati</taxon>
        <taxon>Bacteroidota</taxon>
        <taxon>Cytophagia</taxon>
        <taxon>Cytophagales</taxon>
        <taxon>Reichenbachiellaceae</taxon>
        <taxon>Marinoscillum</taxon>
    </lineage>
</organism>
<evidence type="ECO:0008006" key="4">
    <source>
        <dbReference type="Google" id="ProtNLM"/>
    </source>
</evidence>
<dbReference type="Proteomes" id="UP000256779">
    <property type="component" value="Unassembled WGS sequence"/>
</dbReference>
<evidence type="ECO:0000313" key="2">
    <source>
        <dbReference type="EMBL" id="REE01214.1"/>
    </source>
</evidence>
<keyword evidence="1" id="KW-0732">Signal</keyword>
<dbReference type="RefSeq" id="WP_115867292.1">
    <property type="nucleotide sequence ID" value="NZ_QREG01000004.1"/>
</dbReference>
<dbReference type="AlphaFoldDB" id="A0A3D9L6V8"/>
<accession>A0A3D9L6V8</accession>